<feature type="region of interest" description="Disordered" evidence="1">
    <location>
        <begin position="235"/>
        <end position="282"/>
    </location>
</feature>
<dbReference type="GO" id="GO:0005886">
    <property type="term" value="C:plasma membrane"/>
    <property type="evidence" value="ECO:0007669"/>
    <property type="project" value="InterPro"/>
</dbReference>
<feature type="region of interest" description="Disordered" evidence="1">
    <location>
        <begin position="299"/>
        <end position="321"/>
    </location>
</feature>
<evidence type="ECO:0000313" key="2">
    <source>
        <dbReference type="EMBL" id="QSQ68600.1"/>
    </source>
</evidence>
<dbReference type="PANTHER" id="PTHR33312:SF8">
    <property type="entry name" value="MEMBRANE-ASSOCIATED KINASE REGULATOR 1-RELATED"/>
    <property type="match status" value="1"/>
</dbReference>
<evidence type="ECO:0000256" key="1">
    <source>
        <dbReference type="SAM" id="MobiDB-lite"/>
    </source>
</evidence>
<dbReference type="EMBL" id="MW125524">
    <property type="protein sequence ID" value="QSQ68600.1"/>
    <property type="molecule type" value="Genomic_DNA"/>
</dbReference>
<reference evidence="2" key="1">
    <citation type="submission" date="2020-10" db="EMBL/GenBank/DDBJ databases">
        <authorList>
            <person name="Yuan Z."/>
            <person name="Wang Y."/>
            <person name="Liu Q."/>
            <person name="Liu L."/>
            <person name="Li X."/>
        </authorList>
    </citation>
    <scope>NUCLEOTIDE SEQUENCE</scope>
</reference>
<proteinExistence type="predicted"/>
<dbReference type="InterPro" id="IPR039620">
    <property type="entry name" value="BKI1/MAKR1/3/4"/>
</dbReference>
<dbReference type="GO" id="GO:0019210">
    <property type="term" value="F:kinase inhibitor activity"/>
    <property type="evidence" value="ECO:0007669"/>
    <property type="project" value="InterPro"/>
</dbReference>
<sequence>MGRSRGGGDGCRSGCSFPSPPPSSSSSSSDFEFAVSLSPTSKRPLAWSSQQLCPADELFYKGQLLPLQLSPRITMVRALLLASSSSSASSDTTTTTTTTASRDSNGSTSSSFSAELCAADSSARPSSATDDDNSAARAAAAFYDSFEQPLPPHPPKRGPKYLSSFASRFSSVFLHRGGSKKDHHLADLHDIPLSSSSRSTNYSSSSSSTKEVIKKYVKKVKPLLYEKLSSLQQIRQQQQQQNQHQQNRNNKAFTFSIRKDKSAAKRASDDRGSDGISDGSGRRSKIIYMHSNSFSGNLKFPRKKSSAASCPSSMRSSPTHSGLLSIGGGVSGGFPDLNPALSSSSLSSASSSSMEELQSAIQGAIAHCKSSMIQAANFQKKSASAAVSNDD</sequence>
<protein>
    <recommendedName>
        <fullName evidence="3">Membrane-associated kinase regulator 1</fullName>
    </recommendedName>
</protein>
<feature type="compositionally biased region" description="Gly residues" evidence="1">
    <location>
        <begin position="1"/>
        <end position="11"/>
    </location>
</feature>
<dbReference type="PANTHER" id="PTHR33312">
    <property type="entry name" value="MEMBRANE-ASSOCIATED KINASE REGULATOR 4-RELATED"/>
    <property type="match status" value="1"/>
</dbReference>
<name>A0A8A0WJA1_PUYRA</name>
<feature type="compositionally biased region" description="Low complexity" evidence="1">
    <location>
        <begin position="306"/>
        <end position="321"/>
    </location>
</feature>
<organism evidence="2">
    <name type="scientific">Puya raimondii</name>
    <name type="common">Queen of the Andes</name>
    <dbReference type="NCBI Taxonomy" id="112807"/>
    <lineage>
        <taxon>Eukaryota</taxon>
        <taxon>Viridiplantae</taxon>
        <taxon>Streptophyta</taxon>
        <taxon>Embryophyta</taxon>
        <taxon>Tracheophyta</taxon>
        <taxon>Spermatophyta</taxon>
        <taxon>Magnoliopsida</taxon>
        <taxon>Liliopsida</taxon>
        <taxon>Poales</taxon>
        <taxon>Bromeliaceae</taxon>
        <taxon>Puyoideae</taxon>
        <taxon>Puya</taxon>
    </lineage>
</organism>
<feature type="compositionally biased region" description="Basic and acidic residues" evidence="1">
    <location>
        <begin position="257"/>
        <end position="273"/>
    </location>
</feature>
<feature type="compositionally biased region" description="Low complexity" evidence="1">
    <location>
        <begin position="235"/>
        <end position="250"/>
    </location>
</feature>
<feature type="region of interest" description="Disordered" evidence="1">
    <location>
        <begin position="87"/>
        <end position="110"/>
    </location>
</feature>
<dbReference type="AlphaFoldDB" id="A0A8A0WJA1"/>
<accession>A0A8A0WJA1</accession>
<evidence type="ECO:0008006" key="3">
    <source>
        <dbReference type="Google" id="ProtNLM"/>
    </source>
</evidence>
<feature type="region of interest" description="Disordered" evidence="1">
    <location>
        <begin position="1"/>
        <end position="33"/>
    </location>
</feature>
<feature type="compositionally biased region" description="Low complexity" evidence="1">
    <location>
        <begin position="87"/>
        <end position="101"/>
    </location>
</feature>